<evidence type="ECO:0000256" key="1">
    <source>
        <dbReference type="SAM" id="MobiDB-lite"/>
    </source>
</evidence>
<keyword evidence="2" id="KW-0472">Membrane</keyword>
<gene>
    <name evidence="3" type="ORF">FHS29_002857</name>
</gene>
<comment type="caution">
    <text evidence="3">The sequence shown here is derived from an EMBL/GenBank/DDBJ whole genome shotgun (WGS) entry which is preliminary data.</text>
</comment>
<evidence type="ECO:0000313" key="3">
    <source>
        <dbReference type="EMBL" id="MBB5956271.1"/>
    </source>
</evidence>
<keyword evidence="2" id="KW-1133">Transmembrane helix</keyword>
<evidence type="ECO:0000256" key="2">
    <source>
        <dbReference type="SAM" id="Phobius"/>
    </source>
</evidence>
<dbReference type="AlphaFoldDB" id="A0A841CG08"/>
<accession>A0A841CG08</accession>
<protein>
    <submittedName>
        <fullName evidence="3">Uncharacterized protein</fullName>
    </submittedName>
</protein>
<organism evidence="3 4">
    <name type="scientific">Saccharothrix tamanrassetensis</name>
    <dbReference type="NCBI Taxonomy" id="1051531"/>
    <lineage>
        <taxon>Bacteria</taxon>
        <taxon>Bacillati</taxon>
        <taxon>Actinomycetota</taxon>
        <taxon>Actinomycetes</taxon>
        <taxon>Pseudonocardiales</taxon>
        <taxon>Pseudonocardiaceae</taxon>
        <taxon>Saccharothrix</taxon>
    </lineage>
</organism>
<reference evidence="3 4" key="1">
    <citation type="submission" date="2020-08" db="EMBL/GenBank/DDBJ databases">
        <title>Genomic Encyclopedia of Type Strains, Phase III (KMG-III): the genomes of soil and plant-associated and newly described type strains.</title>
        <authorList>
            <person name="Whitman W."/>
        </authorList>
    </citation>
    <scope>NUCLEOTIDE SEQUENCE [LARGE SCALE GENOMIC DNA]</scope>
    <source>
        <strain evidence="3 4">CECT 8640</strain>
    </source>
</reference>
<dbReference type="Proteomes" id="UP000547510">
    <property type="component" value="Unassembled WGS sequence"/>
</dbReference>
<feature type="transmembrane region" description="Helical" evidence="2">
    <location>
        <begin position="33"/>
        <end position="52"/>
    </location>
</feature>
<proteinExistence type="predicted"/>
<name>A0A841CG08_9PSEU</name>
<keyword evidence="4" id="KW-1185">Reference proteome</keyword>
<feature type="compositionally biased region" description="Basic and acidic residues" evidence="1">
    <location>
        <begin position="89"/>
        <end position="100"/>
    </location>
</feature>
<keyword evidence="2" id="KW-0812">Transmembrane</keyword>
<sequence length="116" mass="12508">MNPVPWGQTTAMVLVQPSTTKDPGGQQEDFGKSSPLGLLILVLFFIAVFFLVKSMNKHLRKLPASFDPPEETAAVDSTPVVESTPATKTAHEKTAREQTARKRVSGKNTAGKKTGD</sequence>
<evidence type="ECO:0000313" key="4">
    <source>
        <dbReference type="Proteomes" id="UP000547510"/>
    </source>
</evidence>
<feature type="region of interest" description="Disordered" evidence="1">
    <location>
        <begin position="64"/>
        <end position="116"/>
    </location>
</feature>
<dbReference type="EMBL" id="JACHJN010000004">
    <property type="protein sequence ID" value="MBB5956271.1"/>
    <property type="molecule type" value="Genomic_DNA"/>
</dbReference>